<name>A0A0V8QG72_9FIRM</name>
<comment type="caution">
    <text evidence="1">The sequence shown here is derived from an EMBL/GenBank/DDBJ whole genome shotgun (WGS) entry which is preliminary data.</text>
</comment>
<accession>A0A0V8QG72</accession>
<organism evidence="1 2">
    <name type="scientific">Acetivibrio ethanolgignens</name>
    <dbReference type="NCBI Taxonomy" id="290052"/>
    <lineage>
        <taxon>Bacteria</taxon>
        <taxon>Bacillati</taxon>
        <taxon>Bacillota</taxon>
        <taxon>Clostridia</taxon>
        <taxon>Eubacteriales</taxon>
        <taxon>Oscillospiraceae</taxon>
        <taxon>Acetivibrio</taxon>
    </lineage>
</organism>
<dbReference type="AlphaFoldDB" id="A0A0V8QG72"/>
<dbReference type="STRING" id="290052.ASU35_00780"/>
<evidence type="ECO:0000313" key="2">
    <source>
        <dbReference type="Proteomes" id="UP000054874"/>
    </source>
</evidence>
<dbReference type="Proteomes" id="UP000054874">
    <property type="component" value="Unassembled WGS sequence"/>
</dbReference>
<sequence length="108" mass="12048">MEEPERKKRIRQYNDILAEASEQTKKSGKAVDMLLGCTGFLPLEQTLSMVLNVLGMLKGAPDMMPGAEEKQKMKELSQVAEKLGAQNPEETAEEVYLLDRISPVAILR</sequence>
<gene>
    <name evidence="1" type="ORF">ASU35_00780</name>
</gene>
<proteinExistence type="predicted"/>
<dbReference type="RefSeq" id="WP_058352090.1">
    <property type="nucleotide sequence ID" value="NZ_CABMMD010000112.1"/>
</dbReference>
<protein>
    <submittedName>
        <fullName evidence="1">Uncharacterized protein</fullName>
    </submittedName>
</protein>
<evidence type="ECO:0000313" key="1">
    <source>
        <dbReference type="EMBL" id="KSV59559.1"/>
    </source>
</evidence>
<dbReference type="EMBL" id="LNAM01000112">
    <property type="protein sequence ID" value="KSV59559.1"/>
    <property type="molecule type" value="Genomic_DNA"/>
</dbReference>
<reference evidence="1 2" key="1">
    <citation type="submission" date="2015-11" db="EMBL/GenBank/DDBJ databases">
        <title>Butyribacter intestini gen. nov., sp. nov., a butyric acid-producing bacterium of the family Lachnospiraceae isolated from the human faeces.</title>
        <authorList>
            <person name="Zou Y."/>
            <person name="Xue W."/>
            <person name="Luo G."/>
            <person name="Lv M."/>
        </authorList>
    </citation>
    <scope>NUCLEOTIDE SEQUENCE [LARGE SCALE GENOMIC DNA]</scope>
    <source>
        <strain evidence="1 2">ACET-33324</strain>
    </source>
</reference>
<keyword evidence="2" id="KW-1185">Reference proteome</keyword>